<reference evidence="9" key="1">
    <citation type="journal article" date="2020" name="J Insects Food Feed">
        <title>The yellow mealworm (Tenebrio molitor) genome: a resource for the emerging insects as food and feed industry.</title>
        <authorList>
            <person name="Eriksson T."/>
            <person name="Andere A."/>
            <person name="Kelstrup H."/>
            <person name="Emery V."/>
            <person name="Picard C."/>
        </authorList>
    </citation>
    <scope>NUCLEOTIDE SEQUENCE</scope>
    <source>
        <strain evidence="9">Stoneville</strain>
        <tissue evidence="9">Whole head</tissue>
    </source>
</reference>
<dbReference type="CDD" id="cd01855">
    <property type="entry name" value="YqeH"/>
    <property type="match status" value="1"/>
</dbReference>
<dbReference type="CDD" id="cd12933">
    <property type="entry name" value="eIF3G"/>
    <property type="match status" value="1"/>
</dbReference>
<dbReference type="InterPro" id="IPR000504">
    <property type="entry name" value="RRM_dom"/>
</dbReference>
<dbReference type="SMART" id="SM00360">
    <property type="entry name" value="RRM"/>
    <property type="match status" value="1"/>
</dbReference>
<dbReference type="Pfam" id="PF12353">
    <property type="entry name" value="eIF3g"/>
    <property type="match status" value="1"/>
</dbReference>
<evidence type="ECO:0000313" key="9">
    <source>
        <dbReference type="EMBL" id="KAH0811861.1"/>
    </source>
</evidence>
<dbReference type="InterPro" id="IPR012677">
    <property type="entry name" value="Nucleotide-bd_a/b_plait_sf"/>
</dbReference>
<dbReference type="EMBL" id="JABDTM020026490">
    <property type="protein sequence ID" value="KAH0811861.1"/>
    <property type="molecule type" value="Genomic_DNA"/>
</dbReference>
<dbReference type="InterPro" id="IPR052807">
    <property type="entry name" value="Mito_transl_resp_regulator"/>
</dbReference>
<feature type="domain" description="RRM" evidence="8">
    <location>
        <begin position="656"/>
        <end position="734"/>
    </location>
</feature>
<accession>A0A8J6HCH0</accession>
<keyword evidence="3 6" id="KW-0694">RNA-binding</keyword>
<dbReference type="GO" id="GO:0005852">
    <property type="term" value="C:eukaryotic translation initiation factor 3 complex"/>
    <property type="evidence" value="ECO:0007669"/>
    <property type="project" value="UniProtKB-UniRule"/>
</dbReference>
<keyword evidence="4 5" id="KW-0648">Protein biosynthesis</keyword>
<dbReference type="InterPro" id="IPR034240">
    <property type="entry name" value="eIF3G_RRM"/>
</dbReference>
<protein>
    <recommendedName>
        <fullName evidence="5">Eukaryotic translation initiation factor 3 subunit G</fullName>
        <shortName evidence="5">eIF3g</shortName>
    </recommendedName>
    <alternativeName>
        <fullName evidence="5">Eukaryotic translation initiation factor 3 RNA-binding subunit</fullName>
        <shortName evidence="5">eIF-3 RNA-binding subunit</shortName>
    </alternativeName>
    <alternativeName>
        <fullName evidence="5">Eukaryotic translation initiation factor 3 subunit 4</fullName>
    </alternativeName>
</protein>
<keyword evidence="2 5" id="KW-0396">Initiation factor</keyword>
<keyword evidence="10" id="KW-1185">Reference proteome</keyword>
<name>A0A8J6HCH0_TENMO</name>
<dbReference type="InterPro" id="IPR024675">
    <property type="entry name" value="eIF3g_N"/>
</dbReference>
<dbReference type="CDD" id="cd12408">
    <property type="entry name" value="RRM_eIF3G_like"/>
    <property type="match status" value="1"/>
</dbReference>
<dbReference type="GO" id="GO:0016282">
    <property type="term" value="C:eukaryotic 43S preinitiation complex"/>
    <property type="evidence" value="ECO:0007669"/>
    <property type="project" value="UniProtKB-UniRule"/>
</dbReference>
<comment type="caution">
    <text evidence="9">The sequence shown here is derived from an EMBL/GenBank/DDBJ whole genome shotgun (WGS) entry which is preliminary data.</text>
</comment>
<evidence type="ECO:0000259" key="8">
    <source>
        <dbReference type="PROSITE" id="PS50102"/>
    </source>
</evidence>
<comment type="subcellular location">
    <subcellularLocation>
        <location evidence="5">Cytoplasm</location>
    </subcellularLocation>
</comment>
<evidence type="ECO:0000313" key="10">
    <source>
        <dbReference type="Proteomes" id="UP000719412"/>
    </source>
</evidence>
<dbReference type="InterPro" id="IPR027417">
    <property type="entry name" value="P-loop_NTPase"/>
</dbReference>
<dbReference type="SUPFAM" id="SSF52540">
    <property type="entry name" value="P-loop containing nucleoside triphosphate hydrolases"/>
    <property type="match status" value="1"/>
</dbReference>
<dbReference type="GO" id="GO:0003743">
    <property type="term" value="F:translation initiation factor activity"/>
    <property type="evidence" value="ECO:0007669"/>
    <property type="project" value="UniProtKB-UniRule"/>
</dbReference>
<comment type="subunit">
    <text evidence="5">Component of the eukaryotic translation initiation factor 3 (eIF-3) complex.</text>
</comment>
<dbReference type="SUPFAM" id="SSF54928">
    <property type="entry name" value="RNA-binding domain, RBD"/>
    <property type="match status" value="1"/>
</dbReference>
<reference evidence="9" key="2">
    <citation type="submission" date="2021-08" db="EMBL/GenBank/DDBJ databases">
        <authorList>
            <person name="Eriksson T."/>
        </authorList>
    </citation>
    <scope>NUCLEOTIDE SEQUENCE</scope>
    <source>
        <strain evidence="9">Stoneville</strain>
        <tissue evidence="9">Whole head</tissue>
    </source>
</reference>
<proteinExistence type="inferred from homology"/>
<dbReference type="GO" id="GO:0003723">
    <property type="term" value="F:RNA binding"/>
    <property type="evidence" value="ECO:0007669"/>
    <property type="project" value="UniProtKB-UniRule"/>
</dbReference>
<dbReference type="InterPro" id="IPR035979">
    <property type="entry name" value="RBD_domain_sf"/>
</dbReference>
<organism evidence="9 10">
    <name type="scientific">Tenebrio molitor</name>
    <name type="common">Yellow mealworm beetle</name>
    <dbReference type="NCBI Taxonomy" id="7067"/>
    <lineage>
        <taxon>Eukaryota</taxon>
        <taxon>Metazoa</taxon>
        <taxon>Ecdysozoa</taxon>
        <taxon>Arthropoda</taxon>
        <taxon>Hexapoda</taxon>
        <taxon>Insecta</taxon>
        <taxon>Pterygota</taxon>
        <taxon>Neoptera</taxon>
        <taxon>Endopterygota</taxon>
        <taxon>Coleoptera</taxon>
        <taxon>Polyphaga</taxon>
        <taxon>Cucujiformia</taxon>
        <taxon>Tenebrionidae</taxon>
        <taxon>Tenebrio</taxon>
    </lineage>
</organism>
<feature type="region of interest" description="Disordered" evidence="7">
    <location>
        <begin position="604"/>
        <end position="641"/>
    </location>
</feature>
<dbReference type="Pfam" id="PF00076">
    <property type="entry name" value="RRM_1"/>
    <property type="match status" value="1"/>
</dbReference>
<dbReference type="InterPro" id="IPR017334">
    <property type="entry name" value="eIF3_g"/>
</dbReference>
<dbReference type="GO" id="GO:0033290">
    <property type="term" value="C:eukaryotic 48S preinitiation complex"/>
    <property type="evidence" value="ECO:0007669"/>
    <property type="project" value="UniProtKB-UniRule"/>
</dbReference>
<evidence type="ECO:0000256" key="2">
    <source>
        <dbReference type="ARBA" id="ARBA00022540"/>
    </source>
</evidence>
<dbReference type="PROSITE" id="PS50102">
    <property type="entry name" value="RRM"/>
    <property type="match status" value="1"/>
</dbReference>
<dbReference type="AlphaFoldDB" id="A0A8J6HCH0"/>
<comment type="function">
    <text evidence="5">RNA-binding component of the eukaryotic translation initiation factor 3 (eIF-3) complex, which is involved in protein synthesis of a specialized repertoire of mRNAs and, together with other initiation factors, stimulates binding of mRNA and methionyl-tRNAi to the 40S ribosome. The eIF-3 complex specifically targets and initiates translation of a subset of mRNAs involved in cell proliferation. This subunit can bind 18S rRNA.</text>
</comment>
<gene>
    <name evidence="9" type="ORF">GEV33_010929</name>
</gene>
<evidence type="ECO:0000256" key="7">
    <source>
        <dbReference type="SAM" id="MobiDB-lite"/>
    </source>
</evidence>
<evidence type="ECO:0000256" key="5">
    <source>
        <dbReference type="HAMAP-Rule" id="MF_03006"/>
    </source>
</evidence>
<dbReference type="Proteomes" id="UP000719412">
    <property type="component" value="Unassembled WGS sequence"/>
</dbReference>
<dbReference type="GO" id="GO:0001732">
    <property type="term" value="P:formation of cytoplasmic translation initiation complex"/>
    <property type="evidence" value="ECO:0007669"/>
    <property type="project" value="UniProtKB-UniRule"/>
</dbReference>
<evidence type="ECO:0000256" key="1">
    <source>
        <dbReference type="ARBA" id="ARBA00022490"/>
    </source>
</evidence>
<sequence length="737" mass="82398">MIKNVAAKARDEVQKRYELQKELKNWMVTYDNYDDSCLSEENENLDMNDWRINYGTPDPKTEVSHVPCGGCGALLHCKDTAIPGYIPSEIFKNRLSKGGAILEAIVCQRCHFLKSYNLALQVQVTPEDYPKVLSTISEKQGLVILMVDLLDFPCSIWPGIGEIFGSKTPIIVVGNKVDLLPQDNKAFLQHVKMTLLNNVKLQGFATFNIKDVALISAKTGFGVEELITRLYGLYQFKGDVYIVGCTNVGFRQYLRHKRLEIMQQVQAEESRLRKEQLRVTQNPKYASLMGHIDITRNPYTQIDEPNDLFGVQGNANEGGMLKMGINERSMEYAFSKWCYDTPGVVQPDQIIHLLTTEELVLTLPKELILPRTFCIKPNSTVFIGGLARLDYIDGSGSVRLTIFSAKELPITVCDTQDAKDIYQELLGSDLFNVPKGNNERISKWPGLELAKSFTITAEEVKSSWADEVELEGGSLPPPTEVFDNGLKIVTEYSYNDEDKKVKIVRTYKIEKRVVSKSIALRKTWKKFGESANDKPGPNPATTIVAEDVYMQYITSKEEDNKQEDEGLDKLKALGDKNVVKCRTCSGDHWTSKCPWKDTMLAGGKVPDDKKGPAIGGPSVSSDGNKAGGSKYIPPSMRDGAAKRTDSLNVARRDDATAIRITNLSESTTETDLEDLVKPFGPIQKLYLAKDKQAGFCKGFAYIHFKFRNDAAKAIAMLNGHGYDHLILTVDWSKPHPN</sequence>
<comment type="similarity">
    <text evidence="5">Belongs to the eIF-3 subunit G family.</text>
</comment>
<dbReference type="PANTHER" id="PTHR46406">
    <property type="entry name" value="NITRIC OXIDE-ASSOCIATED PROTEIN 1"/>
    <property type="match status" value="1"/>
</dbReference>
<dbReference type="Gene3D" id="3.30.70.330">
    <property type="match status" value="1"/>
</dbReference>
<evidence type="ECO:0000256" key="3">
    <source>
        <dbReference type="ARBA" id="ARBA00022884"/>
    </source>
</evidence>
<keyword evidence="1 5" id="KW-0963">Cytoplasm</keyword>
<dbReference type="HAMAP" id="MF_03006">
    <property type="entry name" value="eIF3g"/>
    <property type="match status" value="1"/>
</dbReference>
<dbReference type="Gene3D" id="3.40.50.300">
    <property type="entry name" value="P-loop containing nucleotide triphosphate hydrolases"/>
    <property type="match status" value="1"/>
</dbReference>
<evidence type="ECO:0000256" key="6">
    <source>
        <dbReference type="PROSITE-ProRule" id="PRU00176"/>
    </source>
</evidence>
<dbReference type="PANTHER" id="PTHR46406:SF1">
    <property type="entry name" value="NITRIC OXIDE-ASSOCIATED PROTEIN 1"/>
    <property type="match status" value="1"/>
</dbReference>
<evidence type="ECO:0000256" key="4">
    <source>
        <dbReference type="ARBA" id="ARBA00022917"/>
    </source>
</evidence>